<feature type="domain" description="HTH iclR-type" evidence="4">
    <location>
        <begin position="4"/>
        <end position="66"/>
    </location>
</feature>
<dbReference type="Pfam" id="PF09339">
    <property type="entry name" value="HTH_IclR"/>
    <property type="match status" value="1"/>
</dbReference>
<dbReference type="InterPro" id="IPR011991">
    <property type="entry name" value="ArsR-like_HTH"/>
</dbReference>
<dbReference type="Gene3D" id="1.10.10.10">
    <property type="entry name" value="Winged helix-like DNA-binding domain superfamily/Winged helix DNA-binding domain"/>
    <property type="match status" value="1"/>
</dbReference>
<evidence type="ECO:0000313" key="6">
    <source>
        <dbReference type="EMBL" id="MFD1249394.1"/>
    </source>
</evidence>
<dbReference type="CDD" id="cd00090">
    <property type="entry name" value="HTH_ARSR"/>
    <property type="match status" value="1"/>
</dbReference>
<dbReference type="PROSITE" id="PS51077">
    <property type="entry name" value="HTH_ICLR"/>
    <property type="match status" value="1"/>
</dbReference>
<protein>
    <submittedName>
        <fullName evidence="6">IclR family transcriptional regulator</fullName>
    </submittedName>
</protein>
<evidence type="ECO:0000313" key="7">
    <source>
        <dbReference type="Proteomes" id="UP001597229"/>
    </source>
</evidence>
<evidence type="ECO:0000259" key="4">
    <source>
        <dbReference type="PROSITE" id="PS51077"/>
    </source>
</evidence>
<comment type="caution">
    <text evidence="6">The sequence shown here is derived from an EMBL/GenBank/DDBJ whole genome shotgun (WGS) entry which is preliminary data.</text>
</comment>
<dbReference type="SUPFAM" id="SSF46785">
    <property type="entry name" value="Winged helix' DNA-binding domain"/>
    <property type="match status" value="1"/>
</dbReference>
<dbReference type="PANTHER" id="PTHR30136:SF35">
    <property type="entry name" value="HTH-TYPE TRANSCRIPTIONAL REGULATOR RV1719"/>
    <property type="match status" value="1"/>
</dbReference>
<dbReference type="PANTHER" id="PTHR30136">
    <property type="entry name" value="HELIX-TURN-HELIX TRANSCRIPTIONAL REGULATOR, ICLR FAMILY"/>
    <property type="match status" value="1"/>
</dbReference>
<dbReference type="PROSITE" id="PS51078">
    <property type="entry name" value="ICLR_ED"/>
    <property type="match status" value="1"/>
</dbReference>
<dbReference type="InterPro" id="IPR036388">
    <property type="entry name" value="WH-like_DNA-bd_sf"/>
</dbReference>
<evidence type="ECO:0000259" key="5">
    <source>
        <dbReference type="PROSITE" id="PS51078"/>
    </source>
</evidence>
<evidence type="ECO:0000256" key="1">
    <source>
        <dbReference type="ARBA" id="ARBA00023015"/>
    </source>
</evidence>
<name>A0ABW3W2Y5_9ACTN</name>
<evidence type="ECO:0000256" key="3">
    <source>
        <dbReference type="ARBA" id="ARBA00023163"/>
    </source>
</evidence>
<dbReference type="Pfam" id="PF01614">
    <property type="entry name" value="IclR_C"/>
    <property type="match status" value="1"/>
</dbReference>
<dbReference type="Gene3D" id="3.30.450.40">
    <property type="match status" value="1"/>
</dbReference>
<feature type="domain" description="IclR-ED" evidence="5">
    <location>
        <begin position="67"/>
        <end position="251"/>
    </location>
</feature>
<dbReference type="SUPFAM" id="SSF55781">
    <property type="entry name" value="GAF domain-like"/>
    <property type="match status" value="1"/>
</dbReference>
<keyword evidence="3" id="KW-0804">Transcription</keyword>
<keyword evidence="2" id="KW-0238">DNA-binding</keyword>
<dbReference type="InterPro" id="IPR005471">
    <property type="entry name" value="Tscrpt_reg_IclR_N"/>
</dbReference>
<dbReference type="EMBL" id="JBHTLX010000021">
    <property type="protein sequence ID" value="MFD1249394.1"/>
    <property type="molecule type" value="Genomic_DNA"/>
</dbReference>
<keyword evidence="7" id="KW-1185">Reference proteome</keyword>
<dbReference type="Proteomes" id="UP001597229">
    <property type="component" value="Unassembled WGS sequence"/>
</dbReference>
<accession>A0ABW3W2Y5</accession>
<proteinExistence type="predicted"/>
<dbReference type="InterPro" id="IPR050707">
    <property type="entry name" value="HTH_MetabolicPath_Reg"/>
</dbReference>
<dbReference type="SMART" id="SM00346">
    <property type="entry name" value="HTH_ICLR"/>
    <property type="match status" value="1"/>
</dbReference>
<keyword evidence="1" id="KW-0805">Transcription regulation</keyword>
<gene>
    <name evidence="6" type="ORF">ACFQ3F_16460</name>
</gene>
<reference evidence="7" key="1">
    <citation type="journal article" date="2019" name="Int. J. Syst. Evol. Microbiol.">
        <title>The Global Catalogue of Microorganisms (GCM) 10K type strain sequencing project: providing services to taxonomists for standard genome sequencing and annotation.</title>
        <authorList>
            <consortium name="The Broad Institute Genomics Platform"/>
            <consortium name="The Broad Institute Genome Sequencing Center for Infectious Disease"/>
            <person name="Wu L."/>
            <person name="Ma J."/>
        </authorList>
    </citation>
    <scope>NUCLEOTIDE SEQUENCE [LARGE SCALE GENOMIC DNA]</scope>
    <source>
        <strain evidence="7">CCUG 52478</strain>
    </source>
</reference>
<dbReference type="InterPro" id="IPR029016">
    <property type="entry name" value="GAF-like_dom_sf"/>
</dbReference>
<sequence length="256" mass="26882">MSSVPAAEQTLAILRFLAGQANPVPAGAIARALGIPRSTTYHLLSTMAASRFVVHYPEQRTYGLGLTAYELGSGYVRQAPLQRLARQPMAALSDACGNTAHLTVLVGREVVYVIEERASGHAMLITDVGVRLSAHGTASGRAMLAALPTQQVRALYGDRAAFETSPASRLRSLSALQRALVDVRRDGFAREDGEVTVGLSSVAVAVTDPAGYPLAAIAVTFVAASTTPEAVAEILAHVRDTAAVLRLRLTGQSVLP</sequence>
<dbReference type="InterPro" id="IPR036390">
    <property type="entry name" value="WH_DNA-bd_sf"/>
</dbReference>
<evidence type="ECO:0000256" key="2">
    <source>
        <dbReference type="ARBA" id="ARBA00023125"/>
    </source>
</evidence>
<organism evidence="6 7">
    <name type="scientific">Nocardioides ginsengisoli</name>
    <dbReference type="NCBI Taxonomy" id="363868"/>
    <lineage>
        <taxon>Bacteria</taxon>
        <taxon>Bacillati</taxon>
        <taxon>Actinomycetota</taxon>
        <taxon>Actinomycetes</taxon>
        <taxon>Propionibacteriales</taxon>
        <taxon>Nocardioidaceae</taxon>
        <taxon>Nocardioides</taxon>
    </lineage>
</organism>
<dbReference type="RefSeq" id="WP_367919739.1">
    <property type="nucleotide sequence ID" value="NZ_BAABAC010000024.1"/>
</dbReference>
<dbReference type="InterPro" id="IPR014757">
    <property type="entry name" value="Tscrpt_reg_IclR_C"/>
</dbReference>